<proteinExistence type="inferred from homology"/>
<dbReference type="PANTHER" id="PTHR24346:SF39">
    <property type="entry name" value="SERINE_THREONINE-PROTEIN KINASE GRIK1-RELATED"/>
    <property type="match status" value="1"/>
</dbReference>
<comment type="similarity">
    <text evidence="6">Belongs to the protein kinase superfamily.</text>
</comment>
<dbReference type="SMART" id="SM00220">
    <property type="entry name" value="S_TKc"/>
    <property type="match status" value="1"/>
</dbReference>
<feature type="domain" description="Protein kinase" evidence="7">
    <location>
        <begin position="67"/>
        <end position="350"/>
    </location>
</feature>
<keyword evidence="9" id="KW-1185">Reference proteome</keyword>
<dbReference type="Proteomes" id="UP001318860">
    <property type="component" value="Unassembled WGS sequence"/>
</dbReference>
<dbReference type="InterPro" id="IPR011009">
    <property type="entry name" value="Kinase-like_dom_sf"/>
</dbReference>
<evidence type="ECO:0000256" key="2">
    <source>
        <dbReference type="ARBA" id="ARBA00022741"/>
    </source>
</evidence>
<dbReference type="PROSITE" id="PS00108">
    <property type="entry name" value="PROTEIN_KINASE_ST"/>
    <property type="match status" value="1"/>
</dbReference>
<dbReference type="Gene3D" id="1.10.510.10">
    <property type="entry name" value="Transferase(Phosphotransferase) domain 1"/>
    <property type="match status" value="1"/>
</dbReference>
<dbReference type="PROSITE" id="PS50011">
    <property type="entry name" value="PROTEIN_KINASE_DOM"/>
    <property type="match status" value="1"/>
</dbReference>
<dbReference type="PANTHER" id="PTHR24346">
    <property type="entry name" value="MAP/MICROTUBULE AFFINITY-REGULATING KINASE"/>
    <property type="match status" value="1"/>
</dbReference>
<dbReference type="EMBL" id="JABTTQ020000012">
    <property type="protein sequence ID" value="KAK6144402.1"/>
    <property type="molecule type" value="Genomic_DNA"/>
</dbReference>
<evidence type="ECO:0000313" key="8">
    <source>
        <dbReference type="EMBL" id="KAK6144402.1"/>
    </source>
</evidence>
<keyword evidence="4 5" id="KW-0067">ATP-binding</keyword>
<keyword evidence="2 5" id="KW-0547">Nucleotide-binding</keyword>
<comment type="caution">
    <text evidence="8">The sequence shown here is derived from an EMBL/GenBank/DDBJ whole genome shotgun (WGS) entry which is preliminary data.</text>
</comment>
<evidence type="ECO:0000256" key="6">
    <source>
        <dbReference type="RuleBase" id="RU000304"/>
    </source>
</evidence>
<evidence type="ECO:0000256" key="4">
    <source>
        <dbReference type="ARBA" id="ARBA00022840"/>
    </source>
</evidence>
<evidence type="ECO:0000256" key="5">
    <source>
        <dbReference type="PROSITE-ProRule" id="PRU10141"/>
    </source>
</evidence>
<accession>A0ABR0WDN5</accession>
<evidence type="ECO:0000256" key="1">
    <source>
        <dbReference type="ARBA" id="ARBA00022679"/>
    </source>
</evidence>
<dbReference type="PROSITE" id="PS00107">
    <property type="entry name" value="PROTEIN_KINASE_ATP"/>
    <property type="match status" value="1"/>
</dbReference>
<keyword evidence="1" id="KW-0808">Transferase</keyword>
<evidence type="ECO:0000256" key="3">
    <source>
        <dbReference type="ARBA" id="ARBA00022777"/>
    </source>
</evidence>
<reference evidence="8 9" key="1">
    <citation type="journal article" date="2021" name="Comput. Struct. Biotechnol. J.">
        <title>De novo genome assembly of the potent medicinal plant Rehmannia glutinosa using nanopore technology.</title>
        <authorList>
            <person name="Ma L."/>
            <person name="Dong C."/>
            <person name="Song C."/>
            <person name="Wang X."/>
            <person name="Zheng X."/>
            <person name="Niu Y."/>
            <person name="Chen S."/>
            <person name="Feng W."/>
        </authorList>
    </citation>
    <scope>NUCLEOTIDE SEQUENCE [LARGE SCALE GENOMIC DNA]</scope>
    <source>
        <strain evidence="8">DH-2019</strain>
    </source>
</reference>
<dbReference type="CDD" id="cd14008">
    <property type="entry name" value="STKc_LKB1_CaMKK"/>
    <property type="match status" value="1"/>
</dbReference>
<evidence type="ECO:0000313" key="9">
    <source>
        <dbReference type="Proteomes" id="UP001318860"/>
    </source>
</evidence>
<evidence type="ECO:0000259" key="7">
    <source>
        <dbReference type="PROSITE" id="PS50011"/>
    </source>
</evidence>
<keyword evidence="6" id="KW-0723">Serine/threonine-protein kinase</keyword>
<sequence>MRPSRATSNDTCRELLNDDVEDEQDGSFHKGKLHSEWCFCYIDKLDSLCSCQLPNEDENGNKTINEYVRERKIGAGSYGKVVLYTSRLDGSHYAIKVMFLPWRQKTFSFAFALPPARELPYHAVETYRYWIEVDTMAFHKSHLMKLRVAPSETAMTDVFREILIMKVLSHPNIVNLVEVIDDPTADHLYMVLEYVDGKWVCEGAGPPGGLGEETARKYLRDVVSGLMYLHAHNIVHGDIKPDNLLVTGSGTVKIGDFSVSQVFEDDNDELHRSPGTPVFTAPECCLGPNYHGKAADTWAVGVTLYCMIVNSPLLLPDEMNPLLKNLLEGLLCKDPRERMTLENVAQHAWVVGEEGPLPQYLCWCKRNRLQTVVSDLLIEAAFHRLFSLSGNDTLIYAFRDGVGNKTMKALEHQQTFYKG</sequence>
<dbReference type="InterPro" id="IPR017441">
    <property type="entry name" value="Protein_kinase_ATP_BS"/>
</dbReference>
<protein>
    <recommendedName>
        <fullName evidence="7">Protein kinase domain-containing protein</fullName>
    </recommendedName>
</protein>
<dbReference type="Pfam" id="PF00069">
    <property type="entry name" value="Pkinase"/>
    <property type="match status" value="1"/>
</dbReference>
<name>A0ABR0WDN5_REHGL</name>
<dbReference type="SUPFAM" id="SSF56112">
    <property type="entry name" value="Protein kinase-like (PK-like)"/>
    <property type="match status" value="1"/>
</dbReference>
<gene>
    <name evidence="8" type="ORF">DH2020_021222</name>
</gene>
<dbReference type="InterPro" id="IPR000719">
    <property type="entry name" value="Prot_kinase_dom"/>
</dbReference>
<feature type="binding site" evidence="5">
    <location>
        <position position="96"/>
    </location>
    <ligand>
        <name>ATP</name>
        <dbReference type="ChEBI" id="CHEBI:30616"/>
    </ligand>
</feature>
<dbReference type="Gene3D" id="3.30.200.20">
    <property type="entry name" value="Phosphorylase Kinase, domain 1"/>
    <property type="match status" value="1"/>
</dbReference>
<keyword evidence="3" id="KW-0418">Kinase</keyword>
<dbReference type="InterPro" id="IPR008271">
    <property type="entry name" value="Ser/Thr_kinase_AS"/>
</dbReference>
<organism evidence="8 9">
    <name type="scientific">Rehmannia glutinosa</name>
    <name type="common">Chinese foxglove</name>
    <dbReference type="NCBI Taxonomy" id="99300"/>
    <lineage>
        <taxon>Eukaryota</taxon>
        <taxon>Viridiplantae</taxon>
        <taxon>Streptophyta</taxon>
        <taxon>Embryophyta</taxon>
        <taxon>Tracheophyta</taxon>
        <taxon>Spermatophyta</taxon>
        <taxon>Magnoliopsida</taxon>
        <taxon>eudicotyledons</taxon>
        <taxon>Gunneridae</taxon>
        <taxon>Pentapetalae</taxon>
        <taxon>asterids</taxon>
        <taxon>lamiids</taxon>
        <taxon>Lamiales</taxon>
        <taxon>Orobanchaceae</taxon>
        <taxon>Rehmannieae</taxon>
        <taxon>Rehmannia</taxon>
    </lineage>
</organism>